<keyword evidence="2" id="KW-1185">Reference proteome</keyword>
<evidence type="ECO:0000313" key="2">
    <source>
        <dbReference type="Proteomes" id="UP001239111"/>
    </source>
</evidence>
<comment type="caution">
    <text evidence="1">The sequence shown here is derived from an EMBL/GenBank/DDBJ whole genome shotgun (WGS) entry which is preliminary data.</text>
</comment>
<sequence length="495" mass="56802">NQQIHPRPSRKMNLSRLLMIWVSYNELIKSTSTTTPLPIAGPSRGQGQEEEHDQGNACILRLHPCKICGEPFKAKSSVTKHIRKLHPGVHPYQCDLCDKDFSNSNNLNYHMRIHSGEKPYLCKICSKSFRASSDLRKHTFIHCNTRPYTCKTCNARFRKKTHLKQHEHIHTGEKPYECDICGKRLNSRFTLMSHRRNHADEKRFSCEICNAGFAYKRSLNKHQENHKNKKPHTCRLCNQLFAKRRHLRDHMKVHVKQKPFACELCGNRYSSISYLDKHMMAHMRNMPLILEMVDECLENTSEPTRVTESPIENDIPQDLIMSEDNTGIFDLEGVGIGFNILANDEISSNTYNDPCILECETVEEDERVVDEFLRRNHQILICSDSEIHASYPAAESSPCNQEEMSAASASCAVQGFGINQEPRTSSDDEAINLELTGQSVRLALAIGSVHYQEQDIPTADEVTRMIDEIMTSYRVTQTFTCNREESDELLGQWMT</sequence>
<dbReference type="EMBL" id="CM056744">
    <property type="protein sequence ID" value="KAJ8667851.1"/>
    <property type="molecule type" value="Genomic_DNA"/>
</dbReference>
<protein>
    <submittedName>
        <fullName evidence="1">Uncharacterized protein</fullName>
    </submittedName>
</protein>
<evidence type="ECO:0000313" key="1">
    <source>
        <dbReference type="EMBL" id="KAJ8667851.1"/>
    </source>
</evidence>
<dbReference type="Proteomes" id="UP001239111">
    <property type="component" value="Chromosome 4"/>
</dbReference>
<feature type="non-terminal residue" evidence="1">
    <location>
        <position position="1"/>
    </location>
</feature>
<gene>
    <name evidence="1" type="ORF">QAD02_009514</name>
</gene>
<proteinExistence type="predicted"/>
<reference evidence="1" key="1">
    <citation type="submission" date="2023-04" db="EMBL/GenBank/DDBJ databases">
        <title>A chromosome-level genome assembly of the parasitoid wasp Eretmocerus hayati.</title>
        <authorList>
            <person name="Zhong Y."/>
            <person name="Liu S."/>
            <person name="Liu Y."/>
        </authorList>
    </citation>
    <scope>NUCLEOTIDE SEQUENCE</scope>
    <source>
        <strain evidence="1">ZJU_SS_LIU_2023</strain>
    </source>
</reference>
<organism evidence="1 2">
    <name type="scientific">Eretmocerus hayati</name>
    <dbReference type="NCBI Taxonomy" id="131215"/>
    <lineage>
        <taxon>Eukaryota</taxon>
        <taxon>Metazoa</taxon>
        <taxon>Ecdysozoa</taxon>
        <taxon>Arthropoda</taxon>
        <taxon>Hexapoda</taxon>
        <taxon>Insecta</taxon>
        <taxon>Pterygota</taxon>
        <taxon>Neoptera</taxon>
        <taxon>Endopterygota</taxon>
        <taxon>Hymenoptera</taxon>
        <taxon>Apocrita</taxon>
        <taxon>Proctotrupomorpha</taxon>
        <taxon>Chalcidoidea</taxon>
        <taxon>Aphelinidae</taxon>
        <taxon>Aphelininae</taxon>
        <taxon>Eretmocerus</taxon>
    </lineage>
</organism>
<accession>A0ACC2N9V8</accession>
<name>A0ACC2N9V8_9HYME</name>